<sequence length="461" mass="49608">MNATEPAPFPAVGPVTSPPDSLVPTHTHTRPYRALFPDMNGDPHLIAVTALTGDGLGVWAAVAGDGGARYGWYTAPRTDPTAAILEAMHWALKSVPAHQSVRLATTSTAAISAATRLAQGLPPSNKTLHPATVKALAYQLRRRPIDLYLIDHTSTSPDHDAVALRGLAARLAWTALRFAKHGIAVDDPAAQRWLASDALRTCTSNASLRTAWQAPGHPGHQPEKPWTRDRRTGDMQWIPFDSTHGPYTLHLAGLDGDSACIATDASTDSGLGGTHRIGAWAAVRGDGAAWFGWYTAPRTNAVSAELEAVCQGLATYESGQEIHLIIDSTSAADVITSRTTVRSSRPRAVTRGVLHKKTLTRLTNKLLTRSVHIEQISEPRLRSSTNPLLGIADRLAWTALQFAREGIDPDSDQAAEWLNSSALRNASWRKSLLTSWRRWRQGFPLKPAAGAEPSPTGDAPT</sequence>
<dbReference type="GO" id="GO:0003676">
    <property type="term" value="F:nucleic acid binding"/>
    <property type="evidence" value="ECO:0007669"/>
    <property type="project" value="InterPro"/>
</dbReference>
<organism evidence="2 3">
    <name type="scientific">Planobispora siamensis</name>
    <dbReference type="NCBI Taxonomy" id="936338"/>
    <lineage>
        <taxon>Bacteria</taxon>
        <taxon>Bacillati</taxon>
        <taxon>Actinomycetota</taxon>
        <taxon>Actinomycetes</taxon>
        <taxon>Streptosporangiales</taxon>
        <taxon>Streptosporangiaceae</taxon>
        <taxon>Planobispora</taxon>
    </lineage>
</organism>
<feature type="region of interest" description="Disordered" evidence="1">
    <location>
        <begin position="1"/>
        <end position="23"/>
    </location>
</feature>
<evidence type="ECO:0000313" key="2">
    <source>
        <dbReference type="EMBL" id="GIH95257.1"/>
    </source>
</evidence>
<comment type="caution">
    <text evidence="2">The sequence shown here is derived from an EMBL/GenBank/DDBJ whole genome shotgun (WGS) entry which is preliminary data.</text>
</comment>
<gene>
    <name evidence="2" type="ORF">Psi01_58870</name>
</gene>
<evidence type="ECO:0000256" key="1">
    <source>
        <dbReference type="SAM" id="MobiDB-lite"/>
    </source>
</evidence>
<dbReference type="SUPFAM" id="SSF53098">
    <property type="entry name" value="Ribonuclease H-like"/>
    <property type="match status" value="1"/>
</dbReference>
<dbReference type="EMBL" id="BOOJ01000052">
    <property type="protein sequence ID" value="GIH95257.1"/>
    <property type="molecule type" value="Genomic_DNA"/>
</dbReference>
<dbReference type="InterPro" id="IPR012337">
    <property type="entry name" value="RNaseH-like_sf"/>
</dbReference>
<accession>A0A8J3SJ54</accession>
<evidence type="ECO:0008006" key="4">
    <source>
        <dbReference type="Google" id="ProtNLM"/>
    </source>
</evidence>
<evidence type="ECO:0000313" key="3">
    <source>
        <dbReference type="Proteomes" id="UP000619788"/>
    </source>
</evidence>
<dbReference type="AlphaFoldDB" id="A0A8J3SJ54"/>
<dbReference type="Proteomes" id="UP000619788">
    <property type="component" value="Unassembled WGS sequence"/>
</dbReference>
<name>A0A8J3SJ54_9ACTN</name>
<dbReference type="Gene3D" id="3.30.420.10">
    <property type="entry name" value="Ribonuclease H-like superfamily/Ribonuclease H"/>
    <property type="match status" value="1"/>
</dbReference>
<dbReference type="InterPro" id="IPR036397">
    <property type="entry name" value="RNaseH_sf"/>
</dbReference>
<protein>
    <recommendedName>
        <fullName evidence="4">RNase H type-1 domain-containing protein</fullName>
    </recommendedName>
</protein>
<proteinExistence type="predicted"/>
<reference evidence="2 3" key="1">
    <citation type="submission" date="2021-01" db="EMBL/GenBank/DDBJ databases">
        <title>Whole genome shotgun sequence of Planobispora siamensis NBRC 107568.</title>
        <authorList>
            <person name="Komaki H."/>
            <person name="Tamura T."/>
        </authorList>
    </citation>
    <scope>NUCLEOTIDE SEQUENCE [LARGE SCALE GENOMIC DNA]</scope>
    <source>
        <strain evidence="2 3">NBRC 107568</strain>
    </source>
</reference>
<keyword evidence="3" id="KW-1185">Reference proteome</keyword>